<dbReference type="Proteomes" id="UP000291485">
    <property type="component" value="Unassembled WGS sequence"/>
</dbReference>
<dbReference type="OrthoDB" id="1447689at2"/>
<proteinExistence type="predicted"/>
<evidence type="ECO:0000313" key="1">
    <source>
        <dbReference type="EMBL" id="TCD00011.1"/>
    </source>
</evidence>
<dbReference type="AlphaFoldDB" id="A0A4R0NHE6"/>
<reference evidence="1 2" key="1">
    <citation type="submission" date="2019-02" db="EMBL/GenBank/DDBJ databases">
        <title>Pedobacter sp. RP-3-11 sp. nov., isolated from Arctic soil.</title>
        <authorList>
            <person name="Dahal R.H."/>
        </authorList>
    </citation>
    <scope>NUCLEOTIDE SEQUENCE [LARGE SCALE GENOMIC DNA]</scope>
    <source>
        <strain evidence="1 2">RP-3-11</strain>
    </source>
</reference>
<accession>A0A4R0NHE6</accession>
<evidence type="ECO:0000313" key="2">
    <source>
        <dbReference type="Proteomes" id="UP000291485"/>
    </source>
</evidence>
<sequence>MPLWLTLTGNVQKLGITTYQYGTHIINYGGKPYALKSSSVNLDIYVDKQVQIKGTKVSGYPLENGPELIEVTQVVVK</sequence>
<protein>
    <submittedName>
        <fullName evidence="1">Uncharacterized protein</fullName>
    </submittedName>
</protein>
<gene>
    <name evidence="1" type="ORF">EZ449_21200</name>
</gene>
<dbReference type="EMBL" id="SJSN01000027">
    <property type="protein sequence ID" value="TCD00011.1"/>
    <property type="molecule type" value="Genomic_DNA"/>
</dbReference>
<comment type="caution">
    <text evidence="1">The sequence shown here is derived from an EMBL/GenBank/DDBJ whole genome shotgun (WGS) entry which is preliminary data.</text>
</comment>
<name>A0A4R0NHE6_9SPHI</name>
<organism evidence="1 2">
    <name type="scientific">Pedobacter frigidisoli</name>
    <dbReference type="NCBI Taxonomy" id="2530455"/>
    <lineage>
        <taxon>Bacteria</taxon>
        <taxon>Pseudomonadati</taxon>
        <taxon>Bacteroidota</taxon>
        <taxon>Sphingobacteriia</taxon>
        <taxon>Sphingobacteriales</taxon>
        <taxon>Sphingobacteriaceae</taxon>
        <taxon>Pedobacter</taxon>
    </lineage>
</organism>
<keyword evidence="2" id="KW-1185">Reference proteome</keyword>